<evidence type="ECO:0000313" key="2">
    <source>
        <dbReference type="Proteomes" id="UP001150581"/>
    </source>
</evidence>
<accession>A0ACC1I6H2</accession>
<comment type="caution">
    <text evidence="1">The sequence shown here is derived from an EMBL/GenBank/DDBJ whole genome shotgun (WGS) entry which is preliminary data.</text>
</comment>
<name>A0ACC1I6H2_9FUNG</name>
<reference evidence="1" key="1">
    <citation type="submission" date="2022-07" db="EMBL/GenBank/DDBJ databases">
        <title>Phylogenomic reconstructions and comparative analyses of Kickxellomycotina fungi.</title>
        <authorList>
            <person name="Reynolds N.K."/>
            <person name="Stajich J.E."/>
            <person name="Barry K."/>
            <person name="Grigoriev I.V."/>
            <person name="Crous P."/>
            <person name="Smith M.E."/>
        </authorList>
    </citation>
    <scope>NUCLEOTIDE SEQUENCE</scope>
    <source>
        <strain evidence="1">Benny 63K</strain>
    </source>
</reference>
<evidence type="ECO:0000313" key="1">
    <source>
        <dbReference type="EMBL" id="KAJ1887942.1"/>
    </source>
</evidence>
<keyword evidence="2" id="KW-1185">Reference proteome</keyword>
<dbReference type="Proteomes" id="UP001150581">
    <property type="component" value="Unassembled WGS sequence"/>
</dbReference>
<gene>
    <name evidence="1" type="ORF">LPJ66_008832</name>
</gene>
<protein>
    <submittedName>
        <fullName evidence="1">Uncharacterized protein</fullName>
    </submittedName>
</protein>
<proteinExistence type="predicted"/>
<sequence length="184" mass="21294">MIPPTQPTPSYMLRYHENNLHAEVAKALLKGWYSRWRLDTSERSEQIHRQSTTQIVLVEHTNTTDSHFTLIGASAIEIYLASNRGLCSTSDKRLLARQIQFRNSIKELLNDALPFINLCKGKIPEEDSETTKYQENFLRSIKNFIKFHENALWQNGSTGYYFESRVTFVEVALTVTINLIRSLL</sequence>
<dbReference type="EMBL" id="JANBPG010001868">
    <property type="protein sequence ID" value="KAJ1887942.1"/>
    <property type="molecule type" value="Genomic_DNA"/>
</dbReference>
<organism evidence="1 2">
    <name type="scientific">Kickxella alabastrina</name>
    <dbReference type="NCBI Taxonomy" id="61397"/>
    <lineage>
        <taxon>Eukaryota</taxon>
        <taxon>Fungi</taxon>
        <taxon>Fungi incertae sedis</taxon>
        <taxon>Zoopagomycota</taxon>
        <taxon>Kickxellomycotina</taxon>
        <taxon>Kickxellomycetes</taxon>
        <taxon>Kickxellales</taxon>
        <taxon>Kickxellaceae</taxon>
        <taxon>Kickxella</taxon>
    </lineage>
</organism>